<comment type="caution">
    <text evidence="2">The sequence shown here is derived from an EMBL/GenBank/DDBJ whole genome shotgun (WGS) entry which is preliminary data.</text>
</comment>
<protein>
    <submittedName>
        <fullName evidence="2">Uncharacterized protein</fullName>
    </submittedName>
</protein>
<proteinExistence type="predicted"/>
<evidence type="ECO:0000313" key="2">
    <source>
        <dbReference type="EMBL" id="MBU3062966.1"/>
    </source>
</evidence>
<dbReference type="Proteomes" id="UP000733379">
    <property type="component" value="Unassembled WGS sequence"/>
</dbReference>
<feature type="compositionally biased region" description="Polar residues" evidence="1">
    <location>
        <begin position="661"/>
        <end position="672"/>
    </location>
</feature>
<feature type="compositionally biased region" description="Pro residues" evidence="1">
    <location>
        <begin position="490"/>
        <end position="505"/>
    </location>
</feature>
<feature type="compositionally biased region" description="Polar residues" evidence="1">
    <location>
        <begin position="558"/>
        <end position="572"/>
    </location>
</feature>
<organism evidence="2 3">
    <name type="scientific">Nocardia albiluteola</name>
    <dbReference type="NCBI Taxonomy" id="2842303"/>
    <lineage>
        <taxon>Bacteria</taxon>
        <taxon>Bacillati</taxon>
        <taxon>Actinomycetota</taxon>
        <taxon>Actinomycetes</taxon>
        <taxon>Mycobacteriales</taxon>
        <taxon>Nocardiaceae</taxon>
        <taxon>Nocardia</taxon>
    </lineage>
</organism>
<dbReference type="RefSeq" id="WP_215917828.1">
    <property type="nucleotide sequence ID" value="NZ_JAHKNI010000004.1"/>
</dbReference>
<feature type="compositionally biased region" description="Low complexity" evidence="1">
    <location>
        <begin position="477"/>
        <end position="489"/>
    </location>
</feature>
<feature type="region of interest" description="Disordered" evidence="1">
    <location>
        <begin position="476"/>
        <end position="530"/>
    </location>
</feature>
<evidence type="ECO:0000256" key="1">
    <source>
        <dbReference type="SAM" id="MobiDB-lite"/>
    </source>
</evidence>
<feature type="compositionally biased region" description="Low complexity" evidence="1">
    <location>
        <begin position="543"/>
        <end position="557"/>
    </location>
</feature>
<dbReference type="EMBL" id="JAHKNI010000004">
    <property type="protein sequence ID" value="MBU3062966.1"/>
    <property type="molecule type" value="Genomic_DNA"/>
</dbReference>
<reference evidence="2 3" key="1">
    <citation type="submission" date="2021-06" db="EMBL/GenBank/DDBJ databases">
        <title>Actinomycetes sequencing.</title>
        <authorList>
            <person name="Shan Q."/>
        </authorList>
    </citation>
    <scope>NUCLEOTIDE SEQUENCE [LARGE SCALE GENOMIC DNA]</scope>
    <source>
        <strain evidence="2 3">NEAU-G5</strain>
    </source>
</reference>
<feature type="compositionally biased region" description="Gly residues" evidence="1">
    <location>
        <begin position="705"/>
        <end position="715"/>
    </location>
</feature>
<feature type="region of interest" description="Disordered" evidence="1">
    <location>
        <begin position="641"/>
        <end position="758"/>
    </location>
</feature>
<sequence length="758" mass="78040">MAGSTAAGGGATGNGSTIDLNTLASDWNTAFKNTQTTDKSKQLQFPPDAIDQPIRACNTLLEYLQGAQKKLNDLLHIDPSALAGGGGDSSLPSLMGLADQFNELADTNLNQILNAHINIVKTIAATLGYAGQVLVYTDQSSASTANSTIDQQVTSSFQNLLNDMTQSDPTSLSSSANNPPLSAFDLGDAPTFNDNGTGAYRAFTPTQWETTPPASIGGKNVTQWSKLPDNGNWESYKEKGSPSYGGTFAPQIHKAESPSALQWTHLYGLSKAQPKLLANSAHGWSYLATQLQHGFARFSNEMQGAMRVGASKSDPTVWTGNGKDQCAAAMQKYINSSPELLSPMMYTAFLLQQAADYLSTTIAYMPYLDGQPASKNYGAGYKYIPPGTVVVPADAVTSVDRTSYGKVAVTTHLSGIISIPASSGKIAVYYQDGIAGPDHADSVGTALLKYHVAQYANWYQKPYDWISSQAPTLPVPTAAANGTAGTSGDPTPPPPSKNPSAPAPPSANGVVSVPTGTPTAGVPSMPTMGGTLVAPASPGGALPSLNSLESPSLKNLSASSPTIADSVNSTDPNAGAAVTPAAYTPDSSGQSGTLSNMAEGLGQDAQQALSPIAQGVGSQQQYAQAAQNTADLLRAASARPADITEGGKGAGGVERFAAGESSRSLESEQGATATARLFPRAGAMSPASEETMSSVRAASAEPEGAGTGYPGGMGGPASAAGRGNEQKPHRSPGYLSRRHLDAVMGEAPVTTIPVVEEK</sequence>
<accession>A0ABS6B0H9</accession>
<evidence type="ECO:0000313" key="3">
    <source>
        <dbReference type="Proteomes" id="UP000733379"/>
    </source>
</evidence>
<keyword evidence="3" id="KW-1185">Reference proteome</keyword>
<name>A0ABS6B0H9_9NOCA</name>
<gene>
    <name evidence="2" type="ORF">KO481_15720</name>
</gene>
<feature type="region of interest" description="Disordered" evidence="1">
    <location>
        <begin position="543"/>
        <end position="591"/>
    </location>
</feature>